<organism evidence="2 3">
    <name type="scientific">Eruca vesicaria subsp. sativa</name>
    <name type="common">Garden rocket</name>
    <name type="synonym">Eruca sativa</name>
    <dbReference type="NCBI Taxonomy" id="29727"/>
    <lineage>
        <taxon>Eukaryota</taxon>
        <taxon>Viridiplantae</taxon>
        <taxon>Streptophyta</taxon>
        <taxon>Embryophyta</taxon>
        <taxon>Tracheophyta</taxon>
        <taxon>Spermatophyta</taxon>
        <taxon>Magnoliopsida</taxon>
        <taxon>eudicotyledons</taxon>
        <taxon>Gunneridae</taxon>
        <taxon>Pentapetalae</taxon>
        <taxon>rosids</taxon>
        <taxon>malvids</taxon>
        <taxon>Brassicales</taxon>
        <taxon>Brassicaceae</taxon>
        <taxon>Brassiceae</taxon>
        <taxon>Eruca</taxon>
    </lineage>
</organism>
<feature type="compositionally biased region" description="Basic residues" evidence="1">
    <location>
        <begin position="103"/>
        <end position="114"/>
    </location>
</feature>
<evidence type="ECO:0000313" key="2">
    <source>
        <dbReference type="EMBL" id="CAH8360582.1"/>
    </source>
</evidence>
<evidence type="ECO:0000313" key="3">
    <source>
        <dbReference type="Proteomes" id="UP001642260"/>
    </source>
</evidence>
<feature type="region of interest" description="Disordered" evidence="1">
    <location>
        <begin position="1"/>
        <end position="114"/>
    </location>
</feature>
<protein>
    <submittedName>
        <fullName evidence="2">Uncharacterized protein</fullName>
    </submittedName>
</protein>
<keyword evidence="3" id="KW-1185">Reference proteome</keyword>
<proteinExistence type="predicted"/>
<reference evidence="2 3" key="1">
    <citation type="submission" date="2022-03" db="EMBL/GenBank/DDBJ databases">
        <authorList>
            <person name="Macdonald S."/>
            <person name="Ahmed S."/>
            <person name="Newling K."/>
        </authorList>
    </citation>
    <scope>NUCLEOTIDE SEQUENCE [LARGE SCALE GENOMIC DNA]</scope>
</reference>
<sequence length="114" mass="12983">MDFGGSMNIEHHQDVEHVAQHEDLLGEDLREMEEGSLSRQKDSRHNADGNSTKEKRLNLHRHGSQYGFPRGMPSKKLEFLRRGSLKKHGSSVDLPAMGDTNHHGHKRHTNSRKA</sequence>
<dbReference type="AlphaFoldDB" id="A0ABC8KPQ5"/>
<dbReference type="EMBL" id="CAKOAT010289377">
    <property type="protein sequence ID" value="CAH8360582.1"/>
    <property type="molecule type" value="Genomic_DNA"/>
</dbReference>
<feature type="compositionally biased region" description="Basic and acidic residues" evidence="1">
    <location>
        <begin position="9"/>
        <end position="33"/>
    </location>
</feature>
<feature type="compositionally biased region" description="Basic and acidic residues" evidence="1">
    <location>
        <begin position="39"/>
        <end position="57"/>
    </location>
</feature>
<comment type="caution">
    <text evidence="2">The sequence shown here is derived from an EMBL/GenBank/DDBJ whole genome shotgun (WGS) entry which is preliminary data.</text>
</comment>
<name>A0ABC8KPQ5_ERUVS</name>
<accession>A0ABC8KPQ5</accession>
<gene>
    <name evidence="2" type="ORF">ERUC_LOCUS26338</name>
</gene>
<dbReference type="Proteomes" id="UP001642260">
    <property type="component" value="Unassembled WGS sequence"/>
</dbReference>
<evidence type="ECO:0000256" key="1">
    <source>
        <dbReference type="SAM" id="MobiDB-lite"/>
    </source>
</evidence>